<gene>
    <name evidence="1" type="ORF">HF568_01205</name>
</gene>
<evidence type="ECO:0000313" key="1">
    <source>
        <dbReference type="EMBL" id="MBU2721871.1"/>
    </source>
</evidence>
<sequence>MTRTARFPGFDTQRVLDRISLAALYLLDEEQEPQWEAINAWLRQHRLRTITEPQYQEWLRLGTTNEAVTG</sequence>
<proteinExistence type="predicted"/>
<comment type="caution">
    <text evidence="1">The sequence shown here is derived from an EMBL/GenBank/DDBJ whole genome shotgun (WGS) entry which is preliminary data.</text>
</comment>
<reference evidence="1" key="1">
    <citation type="journal article" date="2021" name="ISME J.">
        <title>Genomic evolution of the class Acidithiobacillia: deep-branching Proteobacteria living in extreme acidic conditions.</title>
        <authorList>
            <person name="Moya-Beltran A."/>
            <person name="Beard S."/>
            <person name="Rojas-Villalobos C."/>
            <person name="Issotta F."/>
            <person name="Gallardo Y."/>
            <person name="Ulloa R."/>
            <person name="Giaveno A."/>
            <person name="Degli Esposti M."/>
            <person name="Johnson D.B."/>
            <person name="Quatrini R."/>
        </authorList>
    </citation>
    <scope>NUCLEOTIDE SEQUENCE</scope>
    <source>
        <strain evidence="1">DSM 583</strain>
    </source>
</reference>
<organism evidence="1 2">
    <name type="scientific">Acidithiobacillus ferridurans</name>
    <dbReference type="NCBI Taxonomy" id="1232575"/>
    <lineage>
        <taxon>Bacteria</taxon>
        <taxon>Pseudomonadati</taxon>
        <taxon>Pseudomonadota</taxon>
        <taxon>Acidithiobacillia</taxon>
        <taxon>Acidithiobacillales</taxon>
        <taxon>Acidithiobacillaceae</taxon>
        <taxon>Acidithiobacillus</taxon>
    </lineage>
</organism>
<dbReference type="AlphaFoldDB" id="A0A8X8G2E1"/>
<evidence type="ECO:0000313" key="2">
    <source>
        <dbReference type="Proteomes" id="UP000887300"/>
    </source>
</evidence>
<dbReference type="Proteomes" id="UP000887300">
    <property type="component" value="Unassembled WGS sequence"/>
</dbReference>
<accession>A0A8X8G2E1</accession>
<dbReference type="RefSeq" id="WP_113527684.1">
    <property type="nucleotide sequence ID" value="NZ_JABBHS010000035.1"/>
</dbReference>
<protein>
    <submittedName>
        <fullName evidence="1">Uncharacterized protein</fullName>
    </submittedName>
</protein>
<name>A0A8X8G2E1_ACIFI</name>
<dbReference type="EMBL" id="JABBHS010000035">
    <property type="protein sequence ID" value="MBU2721871.1"/>
    <property type="molecule type" value="Genomic_DNA"/>
</dbReference>